<dbReference type="GO" id="GO:0005576">
    <property type="term" value="C:extracellular region"/>
    <property type="evidence" value="ECO:0007669"/>
    <property type="project" value="InterPro"/>
</dbReference>
<dbReference type="InterPro" id="IPR036508">
    <property type="entry name" value="Chitin-bd_dom_sf"/>
</dbReference>
<keyword evidence="4" id="KW-1185">Reference proteome</keyword>
<feature type="domain" description="Chitin-binding type-2" evidence="2">
    <location>
        <begin position="520"/>
        <end position="578"/>
    </location>
</feature>
<evidence type="ECO:0000313" key="3">
    <source>
        <dbReference type="EMBL" id="VDI64073.1"/>
    </source>
</evidence>
<feature type="region of interest" description="Disordered" evidence="1">
    <location>
        <begin position="186"/>
        <end position="213"/>
    </location>
</feature>
<dbReference type="PROSITE" id="PS50940">
    <property type="entry name" value="CHIT_BIND_II"/>
    <property type="match status" value="1"/>
</dbReference>
<comment type="caution">
    <text evidence="3">The sequence shown here is derived from an EMBL/GenBank/DDBJ whole genome shotgun (WGS) entry which is preliminary data.</text>
</comment>
<organism evidence="3 4">
    <name type="scientific">Mytilus galloprovincialis</name>
    <name type="common">Mediterranean mussel</name>
    <dbReference type="NCBI Taxonomy" id="29158"/>
    <lineage>
        <taxon>Eukaryota</taxon>
        <taxon>Metazoa</taxon>
        <taxon>Spiralia</taxon>
        <taxon>Lophotrochozoa</taxon>
        <taxon>Mollusca</taxon>
        <taxon>Bivalvia</taxon>
        <taxon>Autobranchia</taxon>
        <taxon>Pteriomorphia</taxon>
        <taxon>Mytilida</taxon>
        <taxon>Mytiloidea</taxon>
        <taxon>Mytilidae</taxon>
        <taxon>Mytilinae</taxon>
        <taxon>Mytilus</taxon>
    </lineage>
</organism>
<evidence type="ECO:0000313" key="4">
    <source>
        <dbReference type="Proteomes" id="UP000596742"/>
    </source>
</evidence>
<dbReference type="OrthoDB" id="6020543at2759"/>
<proteinExistence type="predicted"/>
<dbReference type="EMBL" id="UYJE01008459">
    <property type="protein sequence ID" value="VDI64073.1"/>
    <property type="molecule type" value="Genomic_DNA"/>
</dbReference>
<evidence type="ECO:0000256" key="1">
    <source>
        <dbReference type="SAM" id="MobiDB-lite"/>
    </source>
</evidence>
<dbReference type="Gene3D" id="2.170.140.10">
    <property type="entry name" value="Chitin binding domain"/>
    <property type="match status" value="1"/>
</dbReference>
<protein>
    <recommendedName>
        <fullName evidence="2">Chitin-binding type-2 domain-containing protein</fullName>
    </recommendedName>
</protein>
<gene>
    <name evidence="3" type="ORF">MGAL_10B063310</name>
</gene>
<dbReference type="Proteomes" id="UP000596742">
    <property type="component" value="Unassembled WGS sequence"/>
</dbReference>
<feature type="region of interest" description="Disordered" evidence="1">
    <location>
        <begin position="68"/>
        <end position="96"/>
    </location>
</feature>
<feature type="compositionally biased region" description="Basic and acidic residues" evidence="1">
    <location>
        <begin position="73"/>
        <end position="82"/>
    </location>
</feature>
<dbReference type="InterPro" id="IPR002557">
    <property type="entry name" value="Chitin-bd_dom"/>
</dbReference>
<dbReference type="GO" id="GO:0008061">
    <property type="term" value="F:chitin binding"/>
    <property type="evidence" value="ECO:0007669"/>
    <property type="project" value="InterPro"/>
</dbReference>
<dbReference type="Pfam" id="PF01607">
    <property type="entry name" value="CBM_14"/>
    <property type="match status" value="1"/>
</dbReference>
<accession>A0A8B6GI22</accession>
<evidence type="ECO:0000259" key="2">
    <source>
        <dbReference type="PROSITE" id="PS50940"/>
    </source>
</evidence>
<dbReference type="SUPFAM" id="SSF57625">
    <property type="entry name" value="Invertebrate chitin-binding proteins"/>
    <property type="match status" value="1"/>
</dbReference>
<reference evidence="3" key="1">
    <citation type="submission" date="2018-11" db="EMBL/GenBank/DDBJ databases">
        <authorList>
            <person name="Alioto T."/>
            <person name="Alioto T."/>
        </authorList>
    </citation>
    <scope>NUCLEOTIDE SEQUENCE</scope>
</reference>
<dbReference type="AlphaFoldDB" id="A0A8B6GI22"/>
<sequence length="578" mass="64728">MELPKEKISFEKRNVGAFGNSSYNQEYHSPPACCGKQSDLNGYLQPINGNDNRISSNHDYLIVQGSVKSNVPPDREPDEPHSWLHPMKKEKRGDHCGNEKEFSDLDKCPYSVIADSNIKQQDVKAFPLIKYVSDIVTHRMAIEKNTSSSLPSISNKTMNTSTTDQYVTFGTTILSTDASTYTTTNSADLLTTPTHDQNKSSESSSYQAPSTTIQPHCSPTGNLILRLNPDQIADLAIYRNWLLHTCEADIGYPAGDISIEIMKSGDLEFRKLDVTIERSEDNITSCEIHRKIEFGIVFTSDMEKAIIRCKVINTYFPDTTAFYSNNDTVSLIPGDACKDNTVYKSIRVHPTNCHYYIECQLKEPYGHACHQNLCFGIYSVDTCNYCNLVTCPKTNASCSTLTTNQKKTVKMTVHADQIVGLTSPRTSNLHTCTGYIGNRTGDIAVEIQLAGSDNYQTISPSYITETDTTENCEIIRVLKFWIGFTVAMYNATIRCKATNGLKPDDSPTYSNHDILSLVSSDFCDQNFNGTNRYIHPTNCRRFVTCEEKVTYVHACPSDLCFSVKIDKCDWCFNVQSCT</sequence>
<name>A0A8B6GI22_MYTGA</name>